<dbReference type="InterPro" id="IPR045031">
    <property type="entry name" value="DHP_synth-like"/>
</dbReference>
<keyword evidence="5 9" id="KW-0808">Transferase</keyword>
<dbReference type="InterPro" id="IPR011005">
    <property type="entry name" value="Dihydropteroate_synth-like_sf"/>
</dbReference>
<sequence length="274" mass="30578">MTINCKGNLIDLSSPKVMGILNITPDSFYDGGQHKNEKQMLQHTENMLTDGATFIDIGAYSSRPNADHVSETDELNRILPIVKLILKEFPNTLISIDTFRSAIAKHCIEAGAALINDISAGKLDTEMLKTVADLQVPYIMMHMRGEPQTMQNHTDYDNLVKEMLFYFSERLAATKQLGITDVIIDPGFGFAKTLEQNFELLNKLELFKMIEHPMLVGISRKSMIYKTLNTTAQHALNGTSVLNTVALQKGASILRVHDVKEAVECVKLVELLRA</sequence>
<dbReference type="EMBL" id="JBHMFA010000018">
    <property type="protein sequence ID" value="MFB9106589.1"/>
    <property type="molecule type" value="Genomic_DNA"/>
</dbReference>
<evidence type="ECO:0000256" key="5">
    <source>
        <dbReference type="ARBA" id="ARBA00022679"/>
    </source>
</evidence>
<evidence type="ECO:0000259" key="10">
    <source>
        <dbReference type="PROSITE" id="PS50972"/>
    </source>
</evidence>
<reference evidence="11 12" key="1">
    <citation type="submission" date="2024-09" db="EMBL/GenBank/DDBJ databases">
        <authorList>
            <person name="Sun Q."/>
            <person name="Mori K."/>
        </authorList>
    </citation>
    <scope>NUCLEOTIDE SEQUENCE [LARGE SCALE GENOMIC DNA]</scope>
    <source>
        <strain evidence="11 12">CECT 8300</strain>
    </source>
</reference>
<comment type="catalytic activity">
    <reaction evidence="1">
        <text>(7,8-dihydropterin-6-yl)methyl diphosphate + 4-aminobenzoate = 7,8-dihydropteroate + diphosphate</text>
        <dbReference type="Rhea" id="RHEA:19949"/>
        <dbReference type="ChEBI" id="CHEBI:17836"/>
        <dbReference type="ChEBI" id="CHEBI:17839"/>
        <dbReference type="ChEBI" id="CHEBI:33019"/>
        <dbReference type="ChEBI" id="CHEBI:72950"/>
        <dbReference type="EC" id="2.5.1.15"/>
    </reaction>
</comment>
<accession>A0ABV5H3V7</accession>
<feature type="domain" description="Pterin-binding" evidence="10">
    <location>
        <begin position="15"/>
        <end position="267"/>
    </location>
</feature>
<dbReference type="Gene3D" id="3.20.20.20">
    <property type="entry name" value="Dihydropteroate synthase-like"/>
    <property type="match status" value="1"/>
</dbReference>
<dbReference type="InterPro" id="IPR000489">
    <property type="entry name" value="Pterin-binding_dom"/>
</dbReference>
<comment type="similarity">
    <text evidence="9">Belongs to the DHPS family.</text>
</comment>
<dbReference type="CDD" id="cd00739">
    <property type="entry name" value="DHPS"/>
    <property type="match status" value="1"/>
</dbReference>
<dbReference type="Proteomes" id="UP001589590">
    <property type="component" value="Unassembled WGS sequence"/>
</dbReference>
<evidence type="ECO:0000256" key="7">
    <source>
        <dbReference type="ARBA" id="ARBA00022842"/>
    </source>
</evidence>
<name>A0ABV5H3V7_9FLAO</name>
<comment type="pathway">
    <text evidence="3 9">Cofactor biosynthesis; tetrahydrofolate biosynthesis; 7,8-dihydrofolate from 2-amino-4-hydroxy-6-hydroxymethyl-7,8-dihydropteridine diphosphate and 4-aminobenzoate: step 1/2.</text>
</comment>
<dbReference type="SUPFAM" id="SSF51717">
    <property type="entry name" value="Dihydropteroate synthetase-like"/>
    <property type="match status" value="1"/>
</dbReference>
<keyword evidence="8 9" id="KW-0289">Folate biosynthesis</keyword>
<proteinExistence type="inferred from homology"/>
<evidence type="ECO:0000313" key="12">
    <source>
        <dbReference type="Proteomes" id="UP001589590"/>
    </source>
</evidence>
<dbReference type="EC" id="2.5.1.15" evidence="4 9"/>
<dbReference type="PROSITE" id="PS00792">
    <property type="entry name" value="DHPS_1"/>
    <property type="match status" value="1"/>
</dbReference>
<evidence type="ECO:0000256" key="1">
    <source>
        <dbReference type="ARBA" id="ARBA00000012"/>
    </source>
</evidence>
<gene>
    <name evidence="11" type="primary">folP</name>
    <name evidence="11" type="ORF">ACFFU1_16900</name>
</gene>
<evidence type="ECO:0000256" key="6">
    <source>
        <dbReference type="ARBA" id="ARBA00022723"/>
    </source>
</evidence>
<organism evidence="11 12">
    <name type="scientific">Algibacter miyuki</name>
    <dbReference type="NCBI Taxonomy" id="1306933"/>
    <lineage>
        <taxon>Bacteria</taxon>
        <taxon>Pseudomonadati</taxon>
        <taxon>Bacteroidota</taxon>
        <taxon>Flavobacteriia</taxon>
        <taxon>Flavobacteriales</taxon>
        <taxon>Flavobacteriaceae</taxon>
        <taxon>Algibacter</taxon>
    </lineage>
</organism>
<evidence type="ECO:0000256" key="3">
    <source>
        <dbReference type="ARBA" id="ARBA00004763"/>
    </source>
</evidence>
<keyword evidence="12" id="KW-1185">Reference proteome</keyword>
<comment type="function">
    <text evidence="9">Catalyzes the condensation of para-aminobenzoate (pABA) with 6-hydroxymethyl-7,8-dihydropterin diphosphate (DHPt-PP) to form 7,8-dihydropteroate (H2Pte), the immediate precursor of folate derivatives.</text>
</comment>
<dbReference type="PANTHER" id="PTHR20941">
    <property type="entry name" value="FOLATE SYNTHESIS PROTEINS"/>
    <property type="match status" value="1"/>
</dbReference>
<comment type="cofactor">
    <cofactor evidence="2 9">
        <name>Mg(2+)</name>
        <dbReference type="ChEBI" id="CHEBI:18420"/>
    </cofactor>
</comment>
<evidence type="ECO:0000256" key="9">
    <source>
        <dbReference type="RuleBase" id="RU361205"/>
    </source>
</evidence>
<dbReference type="PROSITE" id="PS50972">
    <property type="entry name" value="PTERIN_BINDING"/>
    <property type="match status" value="1"/>
</dbReference>
<evidence type="ECO:0000256" key="8">
    <source>
        <dbReference type="ARBA" id="ARBA00022909"/>
    </source>
</evidence>
<dbReference type="InterPro" id="IPR006390">
    <property type="entry name" value="DHP_synth_dom"/>
</dbReference>
<comment type="caution">
    <text evidence="11">The sequence shown here is derived from an EMBL/GenBank/DDBJ whole genome shotgun (WGS) entry which is preliminary data.</text>
</comment>
<keyword evidence="6 9" id="KW-0479">Metal-binding</keyword>
<dbReference type="Pfam" id="PF00809">
    <property type="entry name" value="Pterin_bind"/>
    <property type="match status" value="1"/>
</dbReference>
<evidence type="ECO:0000313" key="11">
    <source>
        <dbReference type="EMBL" id="MFB9106589.1"/>
    </source>
</evidence>
<evidence type="ECO:0000256" key="2">
    <source>
        <dbReference type="ARBA" id="ARBA00001946"/>
    </source>
</evidence>
<dbReference type="NCBIfam" id="TIGR01496">
    <property type="entry name" value="DHPS"/>
    <property type="match status" value="1"/>
</dbReference>
<keyword evidence="7 9" id="KW-0460">Magnesium</keyword>
<protein>
    <recommendedName>
        <fullName evidence="4 9">Dihydropteroate synthase</fullName>
        <shortName evidence="9">DHPS</shortName>
        <ecNumber evidence="4 9">2.5.1.15</ecNumber>
    </recommendedName>
    <alternativeName>
        <fullName evidence="9">Dihydropteroate pyrophosphorylase</fullName>
    </alternativeName>
</protein>
<dbReference type="RefSeq" id="WP_290268269.1">
    <property type="nucleotide sequence ID" value="NZ_JAUFQP010000003.1"/>
</dbReference>
<dbReference type="PANTHER" id="PTHR20941:SF1">
    <property type="entry name" value="FOLIC ACID SYNTHESIS PROTEIN FOL1"/>
    <property type="match status" value="1"/>
</dbReference>
<evidence type="ECO:0000256" key="4">
    <source>
        <dbReference type="ARBA" id="ARBA00012458"/>
    </source>
</evidence>
<dbReference type="GO" id="GO:0004156">
    <property type="term" value="F:dihydropteroate synthase activity"/>
    <property type="evidence" value="ECO:0007669"/>
    <property type="project" value="UniProtKB-EC"/>
</dbReference>